<protein>
    <submittedName>
        <fullName evidence="2">Uncharacterized protein</fullName>
    </submittedName>
</protein>
<evidence type="ECO:0000256" key="1">
    <source>
        <dbReference type="SAM" id="Phobius"/>
    </source>
</evidence>
<sequence length="185" mass="20839">MSPKGSILVTGAFGGLESGIISELDSYRSNEYHGIFAHRPPKTSLANSAHISEPAVPMLYLQNTTHKTLAVDLSPLQSIRKLATTINQHYDHEPALQQIWEEYKTESVEKVAQGSHMLRQHELQRRFDADPTPRTLCVLCVDPGIIYTARFRHSNLVIRMLGTFVYPVIGIGAEWVWPKTTFRSP</sequence>
<accession>A0AAD4PWC1</accession>
<comment type="caution">
    <text evidence="2">The sequence shown here is derived from an EMBL/GenBank/DDBJ whole genome shotgun (WGS) entry which is preliminary data.</text>
</comment>
<gene>
    <name evidence="2" type="ORF">BGW36DRAFT_431498</name>
</gene>
<reference evidence="2" key="1">
    <citation type="submission" date="2021-12" db="EMBL/GenBank/DDBJ databases">
        <title>Convergent genome expansion in fungi linked to evolution of root-endophyte symbiosis.</title>
        <authorList>
            <consortium name="DOE Joint Genome Institute"/>
            <person name="Ke Y.-H."/>
            <person name="Bonito G."/>
            <person name="Liao H.-L."/>
            <person name="Looney B."/>
            <person name="Rojas-Flechas A."/>
            <person name="Nash J."/>
            <person name="Hameed K."/>
            <person name="Schadt C."/>
            <person name="Martin F."/>
            <person name="Crous P.W."/>
            <person name="Miettinen O."/>
            <person name="Magnuson J.K."/>
            <person name="Labbe J."/>
            <person name="Jacobson D."/>
            <person name="Doktycz M.J."/>
            <person name="Veneault-Fourrey C."/>
            <person name="Kuo A."/>
            <person name="Mondo S."/>
            <person name="Calhoun S."/>
            <person name="Riley R."/>
            <person name="Ohm R."/>
            <person name="LaButti K."/>
            <person name="Andreopoulos B."/>
            <person name="Pangilinan J."/>
            <person name="Nolan M."/>
            <person name="Tritt A."/>
            <person name="Clum A."/>
            <person name="Lipzen A."/>
            <person name="Daum C."/>
            <person name="Barry K."/>
            <person name="Grigoriev I.V."/>
            <person name="Vilgalys R."/>
        </authorList>
    </citation>
    <scope>NUCLEOTIDE SEQUENCE</scope>
    <source>
        <strain evidence="2">PMI_201</strain>
    </source>
</reference>
<keyword evidence="1" id="KW-1133">Transmembrane helix</keyword>
<proteinExistence type="predicted"/>
<keyword evidence="3" id="KW-1185">Reference proteome</keyword>
<dbReference type="RefSeq" id="XP_046068275.1">
    <property type="nucleotide sequence ID" value="XM_046220996.1"/>
</dbReference>
<evidence type="ECO:0000313" key="3">
    <source>
        <dbReference type="Proteomes" id="UP001201262"/>
    </source>
</evidence>
<dbReference type="AlphaFoldDB" id="A0AAD4PWC1"/>
<dbReference type="GeneID" id="70251283"/>
<feature type="transmembrane region" description="Helical" evidence="1">
    <location>
        <begin position="156"/>
        <end position="177"/>
    </location>
</feature>
<keyword evidence="1" id="KW-0472">Membrane</keyword>
<organism evidence="2 3">
    <name type="scientific">Talaromyces proteolyticus</name>
    <dbReference type="NCBI Taxonomy" id="1131652"/>
    <lineage>
        <taxon>Eukaryota</taxon>
        <taxon>Fungi</taxon>
        <taxon>Dikarya</taxon>
        <taxon>Ascomycota</taxon>
        <taxon>Pezizomycotina</taxon>
        <taxon>Eurotiomycetes</taxon>
        <taxon>Eurotiomycetidae</taxon>
        <taxon>Eurotiales</taxon>
        <taxon>Trichocomaceae</taxon>
        <taxon>Talaromyces</taxon>
        <taxon>Talaromyces sect. Bacilispori</taxon>
    </lineage>
</organism>
<dbReference type="EMBL" id="JAJTJA010000011">
    <property type="protein sequence ID" value="KAH8692278.1"/>
    <property type="molecule type" value="Genomic_DNA"/>
</dbReference>
<evidence type="ECO:0000313" key="2">
    <source>
        <dbReference type="EMBL" id="KAH8692278.1"/>
    </source>
</evidence>
<name>A0AAD4PWC1_9EURO</name>
<dbReference type="Proteomes" id="UP001201262">
    <property type="component" value="Unassembled WGS sequence"/>
</dbReference>
<keyword evidence="1" id="KW-0812">Transmembrane</keyword>